<evidence type="ECO:0000256" key="6">
    <source>
        <dbReference type="ARBA" id="ARBA00022801"/>
    </source>
</evidence>
<evidence type="ECO:0000256" key="4">
    <source>
        <dbReference type="ARBA" id="ARBA00022670"/>
    </source>
</evidence>
<gene>
    <name evidence="13" type="primary">rseP</name>
    <name evidence="13" type="ORF">KQI75_10330</name>
</gene>
<feature type="transmembrane region" description="Helical" evidence="11">
    <location>
        <begin position="314"/>
        <end position="332"/>
    </location>
</feature>
<dbReference type="EMBL" id="JAHLQI010000005">
    <property type="protein sequence ID" value="MBU5491009.1"/>
    <property type="molecule type" value="Genomic_DNA"/>
</dbReference>
<comment type="similarity">
    <text evidence="3 11">Belongs to the peptidase M50B family.</text>
</comment>
<keyword evidence="11" id="KW-0479">Metal-binding</keyword>
<feature type="transmembrane region" description="Helical" evidence="11">
    <location>
        <begin position="267"/>
        <end position="288"/>
    </location>
</feature>
<comment type="subcellular location">
    <subcellularLocation>
        <location evidence="2">Membrane</location>
        <topology evidence="2">Multi-pass membrane protein</topology>
    </subcellularLocation>
</comment>
<feature type="transmembrane region" description="Helical" evidence="11">
    <location>
        <begin position="91"/>
        <end position="114"/>
    </location>
</feature>
<evidence type="ECO:0000256" key="5">
    <source>
        <dbReference type="ARBA" id="ARBA00022692"/>
    </source>
</evidence>
<dbReference type="Pfam" id="PF02163">
    <property type="entry name" value="Peptidase_M50"/>
    <property type="match status" value="1"/>
</dbReference>
<dbReference type="GO" id="GO:0008237">
    <property type="term" value="F:metallopeptidase activity"/>
    <property type="evidence" value="ECO:0007669"/>
    <property type="project" value="UniProtKB-KW"/>
</dbReference>
<dbReference type="CDD" id="cd06163">
    <property type="entry name" value="S2P-M50_PDZ_RseP-like"/>
    <property type="match status" value="1"/>
</dbReference>
<dbReference type="NCBIfam" id="TIGR00054">
    <property type="entry name" value="RIP metalloprotease RseP"/>
    <property type="match status" value="1"/>
</dbReference>
<sequence>MTILTVILAILAFGCLVIVHEFGHFMAAKAAGVHVLEFWVGMGPSFAHKKIGETDFKLCILPFGGACVMEGEDTEQDQPGTLAGAPIGWRALILAAGALMNFLLGFLIVLILVLPQTEGTEPVIQGFADGFPSQGESMLMKGDRILSIDGYRVLLTSDVTTGLSLGTDTSYDIVVQRNGEKKELHDVKLEPAEYDGVQRYGVDFTVKQLTVVDKVKNAVYRSYDYARLVWISLKQLVSGQVGIDQMSGPVGVTDVLVQTAQSSMTSFFLLIAFISINLGVMNLLPLPALDGGRLLFVLIELIARRPVPRKYEGYIHFGGFAILMLLMVYVTWQDILRLLGAA</sequence>
<evidence type="ECO:0000259" key="12">
    <source>
        <dbReference type="Pfam" id="PF02163"/>
    </source>
</evidence>
<evidence type="ECO:0000313" key="13">
    <source>
        <dbReference type="EMBL" id="MBU5491009.1"/>
    </source>
</evidence>
<proteinExistence type="inferred from homology"/>
<keyword evidence="5 11" id="KW-0812">Transmembrane</keyword>
<comment type="caution">
    <text evidence="13">The sequence shown here is derived from an EMBL/GenBank/DDBJ whole genome shotgun (WGS) entry which is preliminary data.</text>
</comment>
<comment type="cofactor">
    <cofactor evidence="1 11">
        <name>Zn(2+)</name>
        <dbReference type="ChEBI" id="CHEBI:29105"/>
    </cofactor>
</comment>
<keyword evidence="9 11" id="KW-0482">Metalloprotease</keyword>
<keyword evidence="7 11" id="KW-0862">Zinc</keyword>
<evidence type="ECO:0000256" key="10">
    <source>
        <dbReference type="ARBA" id="ARBA00023136"/>
    </source>
</evidence>
<evidence type="ECO:0000256" key="11">
    <source>
        <dbReference type="RuleBase" id="RU362031"/>
    </source>
</evidence>
<dbReference type="EC" id="3.4.24.-" evidence="11"/>
<dbReference type="InterPro" id="IPR004387">
    <property type="entry name" value="Pept_M50_Zn"/>
</dbReference>
<dbReference type="Proteomes" id="UP000783588">
    <property type="component" value="Unassembled WGS sequence"/>
</dbReference>
<dbReference type="RefSeq" id="WP_216470718.1">
    <property type="nucleotide sequence ID" value="NZ_JAHLQI010000005.1"/>
</dbReference>
<keyword evidence="8 11" id="KW-1133">Transmembrane helix</keyword>
<dbReference type="PANTHER" id="PTHR42837">
    <property type="entry name" value="REGULATOR OF SIGMA-E PROTEASE RSEP"/>
    <property type="match status" value="1"/>
</dbReference>
<organism evidence="13 14">
    <name type="scientific">Butyricicoccus intestinisimiae</name>
    <dbReference type="NCBI Taxonomy" id="2841509"/>
    <lineage>
        <taxon>Bacteria</taxon>
        <taxon>Bacillati</taxon>
        <taxon>Bacillota</taxon>
        <taxon>Clostridia</taxon>
        <taxon>Eubacteriales</taxon>
        <taxon>Butyricicoccaceae</taxon>
        <taxon>Butyricicoccus</taxon>
    </lineage>
</organism>
<keyword evidence="14" id="KW-1185">Reference proteome</keyword>
<feature type="domain" description="Peptidase M50" evidence="12">
    <location>
        <begin position="9"/>
        <end position="326"/>
    </location>
</feature>
<dbReference type="InterPro" id="IPR008915">
    <property type="entry name" value="Peptidase_M50"/>
</dbReference>
<keyword evidence="4" id="KW-0645">Protease</keyword>
<evidence type="ECO:0000313" key="14">
    <source>
        <dbReference type="Proteomes" id="UP000783588"/>
    </source>
</evidence>
<evidence type="ECO:0000256" key="9">
    <source>
        <dbReference type="ARBA" id="ARBA00023049"/>
    </source>
</evidence>
<accession>A0ABS6ETI8</accession>
<dbReference type="PANTHER" id="PTHR42837:SF2">
    <property type="entry name" value="MEMBRANE METALLOPROTEASE ARASP2, CHLOROPLASTIC-RELATED"/>
    <property type="match status" value="1"/>
</dbReference>
<keyword evidence="10 11" id="KW-0472">Membrane</keyword>
<evidence type="ECO:0000256" key="1">
    <source>
        <dbReference type="ARBA" id="ARBA00001947"/>
    </source>
</evidence>
<reference evidence="13 14" key="1">
    <citation type="submission" date="2021-06" db="EMBL/GenBank/DDBJ databases">
        <authorList>
            <person name="Sun Q."/>
            <person name="Li D."/>
        </authorList>
    </citation>
    <scope>NUCLEOTIDE SEQUENCE [LARGE SCALE GENOMIC DNA]</scope>
    <source>
        <strain evidence="13 14">MSJd-7</strain>
    </source>
</reference>
<protein>
    <recommendedName>
        <fullName evidence="11">Zinc metalloprotease</fullName>
        <ecNumber evidence="11">3.4.24.-</ecNumber>
    </recommendedName>
</protein>
<evidence type="ECO:0000256" key="3">
    <source>
        <dbReference type="ARBA" id="ARBA00007931"/>
    </source>
</evidence>
<evidence type="ECO:0000256" key="7">
    <source>
        <dbReference type="ARBA" id="ARBA00022833"/>
    </source>
</evidence>
<evidence type="ECO:0000256" key="8">
    <source>
        <dbReference type="ARBA" id="ARBA00022989"/>
    </source>
</evidence>
<keyword evidence="6 11" id="KW-0378">Hydrolase</keyword>
<evidence type="ECO:0000256" key="2">
    <source>
        <dbReference type="ARBA" id="ARBA00004141"/>
    </source>
</evidence>
<name>A0ABS6ETI8_9FIRM</name>